<evidence type="ECO:0000313" key="21">
    <source>
        <dbReference type="Proteomes" id="UP000196531"/>
    </source>
</evidence>
<dbReference type="CDD" id="cd00212">
    <property type="entry name" value="PTS_IIB_glc"/>
    <property type="match status" value="1"/>
</dbReference>
<feature type="transmembrane region" description="Helical" evidence="16">
    <location>
        <begin position="301"/>
        <end position="325"/>
    </location>
</feature>
<evidence type="ECO:0000259" key="18">
    <source>
        <dbReference type="PROSITE" id="PS51098"/>
    </source>
</evidence>
<dbReference type="InterPro" id="IPR003352">
    <property type="entry name" value="PTS_EIIC"/>
</dbReference>
<dbReference type="PROSITE" id="PS51103">
    <property type="entry name" value="PTS_EIIC_TYPE_1"/>
    <property type="match status" value="1"/>
</dbReference>
<comment type="catalytic activity">
    <reaction evidence="14">
        <text>N(pros)-phospho-L-histidyl-[protein] + D-glucose(out) = D-glucose 6-phosphate(in) + L-histidyl-[protein]</text>
        <dbReference type="Rhea" id="RHEA:33367"/>
        <dbReference type="Rhea" id="RHEA-COMP:9745"/>
        <dbReference type="Rhea" id="RHEA-COMP:9746"/>
        <dbReference type="ChEBI" id="CHEBI:4167"/>
        <dbReference type="ChEBI" id="CHEBI:29979"/>
        <dbReference type="ChEBI" id="CHEBI:61548"/>
        <dbReference type="ChEBI" id="CHEBI:64837"/>
        <dbReference type="EC" id="2.7.1.199"/>
    </reaction>
</comment>
<proteinExistence type="predicted"/>
<protein>
    <recommendedName>
        <fullName evidence="3">PTS system glucose-specific EIICB component</fullName>
        <ecNumber evidence="2">2.7.1.199</ecNumber>
    </recommendedName>
    <alternativeName>
        <fullName evidence="13">EIICB-Glc</fullName>
    </alternativeName>
</protein>
<evidence type="ECO:0000256" key="12">
    <source>
        <dbReference type="ARBA" id="ARBA00023136"/>
    </source>
</evidence>
<dbReference type="PROSITE" id="PS00371">
    <property type="entry name" value="PTS_EIIA_TYPE_1_HIS"/>
    <property type="match status" value="1"/>
</dbReference>
<dbReference type="SUPFAM" id="SSF51261">
    <property type="entry name" value="Duplicated hybrid motif"/>
    <property type="match status" value="1"/>
</dbReference>
<feature type="domain" description="PTS EIIB type-1" evidence="18">
    <location>
        <begin position="398"/>
        <end position="479"/>
    </location>
</feature>
<dbReference type="GO" id="GO:0055056">
    <property type="term" value="F:D-glucose transmembrane transporter activity"/>
    <property type="evidence" value="ECO:0007669"/>
    <property type="project" value="InterPro"/>
</dbReference>
<dbReference type="InterPro" id="IPR001127">
    <property type="entry name" value="PTS_EIIA_1_perm"/>
</dbReference>
<evidence type="ECO:0000259" key="19">
    <source>
        <dbReference type="PROSITE" id="PS51103"/>
    </source>
</evidence>
<evidence type="ECO:0000256" key="10">
    <source>
        <dbReference type="ARBA" id="ARBA00022777"/>
    </source>
</evidence>
<feature type="domain" description="PTS EIIC type-1" evidence="19">
    <location>
        <begin position="3"/>
        <end position="387"/>
    </location>
</feature>
<organism evidence="20 21">
    <name type="scientific">Halobacteriovorax marinus</name>
    <dbReference type="NCBI Taxonomy" id="97084"/>
    <lineage>
        <taxon>Bacteria</taxon>
        <taxon>Pseudomonadati</taxon>
        <taxon>Bdellovibrionota</taxon>
        <taxon>Bacteriovoracia</taxon>
        <taxon>Bacteriovoracales</taxon>
        <taxon>Halobacteriovoraceae</taxon>
        <taxon>Halobacteriovorax</taxon>
    </lineage>
</organism>
<evidence type="ECO:0000256" key="11">
    <source>
        <dbReference type="ARBA" id="ARBA00022989"/>
    </source>
</evidence>
<evidence type="ECO:0000256" key="3">
    <source>
        <dbReference type="ARBA" id="ARBA00021468"/>
    </source>
</evidence>
<feature type="active site" description="Phosphocysteine intermediate; for EIIB activity" evidence="15">
    <location>
        <position position="420"/>
    </location>
</feature>
<dbReference type="GO" id="GO:0090564">
    <property type="term" value="F:protein-phosphocysteine-glucose phosphotransferase system transporter activity"/>
    <property type="evidence" value="ECO:0007669"/>
    <property type="project" value="TreeGrafter"/>
</dbReference>
<dbReference type="PANTHER" id="PTHR30009">
    <property type="entry name" value="CYTOCHROME C-TYPE SYNTHESIS PROTEIN AND PTS TRANSMEMBRANE COMPONENT"/>
    <property type="match status" value="1"/>
</dbReference>
<keyword evidence="10" id="KW-0418">Kinase</keyword>
<dbReference type="GO" id="GO:1904659">
    <property type="term" value="P:D-glucose transmembrane transport"/>
    <property type="evidence" value="ECO:0007669"/>
    <property type="project" value="InterPro"/>
</dbReference>
<dbReference type="GO" id="GO:0009401">
    <property type="term" value="P:phosphoenolpyruvate-dependent sugar phosphotransferase system"/>
    <property type="evidence" value="ECO:0007669"/>
    <property type="project" value="UniProtKB-KW"/>
</dbReference>
<reference evidence="21" key="1">
    <citation type="journal article" date="2017" name="Proc. Natl. Acad. Sci. U.S.A.">
        <title>Simulation of Deepwater Horizon oil plume reveals substrate specialization within a complex community of hydrocarbon-degraders.</title>
        <authorList>
            <person name="Hu P."/>
            <person name="Dubinsky E.A."/>
            <person name="Probst A.J."/>
            <person name="Wang J."/>
            <person name="Sieber C.M.K."/>
            <person name="Tom L.M."/>
            <person name="Gardinali P."/>
            <person name="Banfield J.F."/>
            <person name="Atlas R.M."/>
            <person name="Andersen G.L."/>
        </authorList>
    </citation>
    <scope>NUCLEOTIDE SEQUENCE [LARGE SCALE GENOMIC DNA]</scope>
</reference>
<evidence type="ECO:0000256" key="7">
    <source>
        <dbReference type="ARBA" id="ARBA00022679"/>
    </source>
</evidence>
<evidence type="ECO:0000256" key="9">
    <source>
        <dbReference type="ARBA" id="ARBA00022692"/>
    </source>
</evidence>
<dbReference type="PROSITE" id="PS51098">
    <property type="entry name" value="PTS_EIIB_TYPE_1"/>
    <property type="match status" value="1"/>
</dbReference>
<dbReference type="GO" id="GO:0016301">
    <property type="term" value="F:kinase activity"/>
    <property type="evidence" value="ECO:0007669"/>
    <property type="project" value="UniProtKB-KW"/>
</dbReference>
<evidence type="ECO:0000256" key="4">
    <source>
        <dbReference type="ARBA" id="ARBA00022448"/>
    </source>
</evidence>
<keyword evidence="11 16" id="KW-1133">Transmembrane helix</keyword>
<feature type="transmembrane region" description="Helical" evidence="16">
    <location>
        <begin position="20"/>
        <end position="40"/>
    </location>
</feature>
<evidence type="ECO:0000256" key="13">
    <source>
        <dbReference type="ARBA" id="ARBA00032303"/>
    </source>
</evidence>
<accession>A0A1Y5F335</accession>
<dbReference type="FunFam" id="2.70.70.10:FF:000001">
    <property type="entry name" value="PTS system glucose-specific IIA component"/>
    <property type="match status" value="1"/>
</dbReference>
<feature type="transmembrane region" description="Helical" evidence="16">
    <location>
        <begin position="78"/>
        <end position="100"/>
    </location>
</feature>
<dbReference type="NCBIfam" id="TIGR00826">
    <property type="entry name" value="EIIB_glc"/>
    <property type="match status" value="1"/>
</dbReference>
<feature type="transmembrane region" description="Helical" evidence="16">
    <location>
        <begin position="151"/>
        <end position="171"/>
    </location>
</feature>
<evidence type="ECO:0000256" key="6">
    <source>
        <dbReference type="ARBA" id="ARBA00022597"/>
    </source>
</evidence>
<evidence type="ECO:0000256" key="15">
    <source>
        <dbReference type="PROSITE-ProRule" id="PRU00421"/>
    </source>
</evidence>
<feature type="transmembrane region" description="Helical" evidence="16">
    <location>
        <begin position="46"/>
        <end position="71"/>
    </location>
</feature>
<evidence type="ECO:0000256" key="2">
    <source>
        <dbReference type="ARBA" id="ARBA00011910"/>
    </source>
</evidence>
<dbReference type="GO" id="GO:0008982">
    <property type="term" value="F:protein-N(PI)-phosphohistidine-sugar phosphotransferase activity"/>
    <property type="evidence" value="ECO:0007669"/>
    <property type="project" value="InterPro"/>
</dbReference>
<dbReference type="AlphaFoldDB" id="A0A1Y5F335"/>
<dbReference type="Gene3D" id="3.30.1360.60">
    <property type="entry name" value="Glucose permease domain IIB"/>
    <property type="match status" value="1"/>
</dbReference>
<keyword evidence="6" id="KW-0762">Sugar transport</keyword>
<dbReference type="Gene3D" id="2.70.70.10">
    <property type="entry name" value="Glucose Permease (Domain IIA)"/>
    <property type="match status" value="1"/>
</dbReference>
<feature type="domain" description="PTS EIIA type-1" evidence="17">
    <location>
        <begin position="504"/>
        <end position="608"/>
    </location>
</feature>
<evidence type="ECO:0000259" key="17">
    <source>
        <dbReference type="PROSITE" id="PS51093"/>
    </source>
</evidence>
<dbReference type="FunFam" id="3.30.1360.60:FF:000001">
    <property type="entry name" value="PTS system glucose-specific IIBC component PtsG"/>
    <property type="match status" value="1"/>
</dbReference>
<feature type="transmembrane region" description="Helical" evidence="16">
    <location>
        <begin position="355"/>
        <end position="375"/>
    </location>
</feature>
<evidence type="ECO:0000256" key="5">
    <source>
        <dbReference type="ARBA" id="ARBA00022475"/>
    </source>
</evidence>
<dbReference type="PROSITE" id="PS01035">
    <property type="entry name" value="PTS_EIIB_TYPE_1_CYS"/>
    <property type="match status" value="1"/>
</dbReference>
<dbReference type="Pfam" id="PF02378">
    <property type="entry name" value="PTS_EIIC"/>
    <property type="match status" value="1"/>
</dbReference>
<dbReference type="SUPFAM" id="SSF55604">
    <property type="entry name" value="Glucose permease domain IIB"/>
    <property type="match status" value="1"/>
</dbReference>
<dbReference type="Pfam" id="PF00367">
    <property type="entry name" value="PTS_EIIB"/>
    <property type="match status" value="1"/>
</dbReference>
<dbReference type="InterPro" id="IPR050429">
    <property type="entry name" value="PTS_Glucose_EIICBA"/>
</dbReference>
<dbReference type="Proteomes" id="UP000196531">
    <property type="component" value="Unassembled WGS sequence"/>
</dbReference>
<comment type="caution">
    <text evidence="20">The sequence shown here is derived from an EMBL/GenBank/DDBJ whole genome shotgun (WGS) entry which is preliminary data.</text>
</comment>
<keyword evidence="4" id="KW-0813">Transport</keyword>
<sequence length="631" mass="67345">MASQFFATLQKIGKSLMLPVSVLPIAGLLLGIGSASFSWLPTELSLIMAQSGGAIFSNLALIFALGVAIGLTDNDGVASIAATVGFVVLLGTMGVVGKLLGLDTKAIMGIQSIETGVFGGIISGFVASVMFKRFYKIKLPDYLGFFSGKRFVPIVTAFAMIFVGIAMSFIWPPVQGVINGMSAYAVNENATAMAFTYGLVERLLIPFGLHHIWNVPFFFEIGSFTNAAGEVLHGDVTRFFAGDPTAGFLGGGFLFKMFGLPAAAVAIWHSAKPENKKMVGSIMISAAFTSFLTGITEPIEFAFLFVAPMLYGVHAILAGLCFVATNVLGAKLGVTFSHGFIDYVLYYSLNTKPWLILILGPITAAIYYTTFRVIIKKFNILTPGREDAVMTDSNFEGSEKAQEILVAFGGAKNIKNLDACITRLRVSVHNVDQVSKEKLMALGAAGVLFVGENVQAIFGTSSDILKTEMDQIMKAGPVAVVAENKFDFVNPLKGEILALGDIPDKVFSEGLMGSGFAIKPTDGQVHAPFNGEVVSLFKTNHAIGLKSDCGREVLIHFGIDTVKLQGEGFKSLVKKGDKITKGELLLDIDFEFVSKNAPSVITPIIFTNHKEGVDVIASGSVKLGQENIVTL</sequence>
<dbReference type="Pfam" id="PF00358">
    <property type="entry name" value="PTS_EIIA_1"/>
    <property type="match status" value="1"/>
</dbReference>
<dbReference type="InterPro" id="IPR036878">
    <property type="entry name" value="Glu_permease_IIB"/>
</dbReference>
<dbReference type="InterPro" id="IPR001996">
    <property type="entry name" value="PTS_IIB_1"/>
</dbReference>
<keyword evidence="8" id="KW-0598">Phosphotransferase system</keyword>
<evidence type="ECO:0000256" key="14">
    <source>
        <dbReference type="ARBA" id="ARBA00047336"/>
    </source>
</evidence>
<gene>
    <name evidence="20" type="ORF">A9Q84_17500</name>
</gene>
<dbReference type="InterPro" id="IPR013013">
    <property type="entry name" value="PTS_EIIC_1"/>
</dbReference>
<comment type="subcellular location">
    <subcellularLocation>
        <location evidence="1">Cell membrane</location>
        <topology evidence="1">Multi-pass membrane protein</topology>
    </subcellularLocation>
</comment>
<evidence type="ECO:0000256" key="8">
    <source>
        <dbReference type="ARBA" id="ARBA00022683"/>
    </source>
</evidence>
<keyword evidence="7" id="KW-0808">Transferase</keyword>
<evidence type="ECO:0000256" key="1">
    <source>
        <dbReference type="ARBA" id="ARBA00004651"/>
    </source>
</evidence>
<dbReference type="NCBIfam" id="TIGR02002">
    <property type="entry name" value="PTS-II-BC-glcB"/>
    <property type="match status" value="1"/>
</dbReference>
<keyword evidence="12 16" id="KW-0472">Membrane</keyword>
<dbReference type="EMBL" id="MAAO01000011">
    <property type="protein sequence ID" value="OUR94106.1"/>
    <property type="molecule type" value="Genomic_DNA"/>
</dbReference>
<keyword evidence="5" id="KW-1003">Cell membrane</keyword>
<dbReference type="EC" id="2.7.1.199" evidence="2"/>
<dbReference type="NCBIfam" id="TIGR00830">
    <property type="entry name" value="PTBA"/>
    <property type="match status" value="1"/>
</dbReference>
<dbReference type="PROSITE" id="PS51093">
    <property type="entry name" value="PTS_EIIA_TYPE_1"/>
    <property type="match status" value="1"/>
</dbReference>
<evidence type="ECO:0000313" key="20">
    <source>
        <dbReference type="EMBL" id="OUR94106.1"/>
    </source>
</evidence>
<dbReference type="InterPro" id="IPR018113">
    <property type="entry name" value="PTrfase_EIIB_Cys"/>
</dbReference>
<dbReference type="PANTHER" id="PTHR30009:SF20">
    <property type="entry name" value="PTS SYSTEM GLUCOSE-SPECIFIC EIICB COMPONENT-RELATED"/>
    <property type="match status" value="1"/>
</dbReference>
<dbReference type="GO" id="GO:0005886">
    <property type="term" value="C:plasma membrane"/>
    <property type="evidence" value="ECO:0007669"/>
    <property type="project" value="UniProtKB-SubCell"/>
</dbReference>
<dbReference type="InterPro" id="IPR011299">
    <property type="entry name" value="PTS_IIBC_glc"/>
</dbReference>
<dbReference type="NCBIfam" id="NF008301">
    <property type="entry name" value="PRK11089.1"/>
    <property type="match status" value="1"/>
</dbReference>
<feature type="transmembrane region" description="Helical" evidence="16">
    <location>
        <begin position="106"/>
        <end position="131"/>
    </location>
</feature>
<feature type="transmembrane region" description="Helical" evidence="16">
    <location>
        <begin position="278"/>
        <end position="295"/>
    </location>
</feature>
<evidence type="ECO:0000256" key="16">
    <source>
        <dbReference type="SAM" id="Phobius"/>
    </source>
</evidence>
<name>A0A1Y5F335_9BACT</name>
<keyword evidence="9 16" id="KW-0812">Transmembrane</keyword>
<feature type="transmembrane region" description="Helical" evidence="16">
    <location>
        <begin position="248"/>
        <end position="271"/>
    </location>
</feature>
<dbReference type="InterPro" id="IPR011055">
    <property type="entry name" value="Dup_hybrid_motif"/>
</dbReference>